<feature type="signal peptide" evidence="1">
    <location>
        <begin position="1"/>
        <end position="28"/>
    </location>
</feature>
<evidence type="ECO:0000256" key="1">
    <source>
        <dbReference type="SAM" id="SignalP"/>
    </source>
</evidence>
<accession>A0AAN7H632</accession>
<keyword evidence="3" id="KW-1185">Reference proteome</keyword>
<evidence type="ECO:0000313" key="2">
    <source>
        <dbReference type="EMBL" id="KAK4232968.1"/>
    </source>
</evidence>
<dbReference type="Proteomes" id="UP001303760">
    <property type="component" value="Unassembled WGS sequence"/>
</dbReference>
<feature type="chain" id="PRO_5042853347" description="Secreted protein" evidence="1">
    <location>
        <begin position="29"/>
        <end position="432"/>
    </location>
</feature>
<organism evidence="2 3">
    <name type="scientific">Achaetomium macrosporum</name>
    <dbReference type="NCBI Taxonomy" id="79813"/>
    <lineage>
        <taxon>Eukaryota</taxon>
        <taxon>Fungi</taxon>
        <taxon>Dikarya</taxon>
        <taxon>Ascomycota</taxon>
        <taxon>Pezizomycotina</taxon>
        <taxon>Sordariomycetes</taxon>
        <taxon>Sordariomycetidae</taxon>
        <taxon>Sordariales</taxon>
        <taxon>Chaetomiaceae</taxon>
        <taxon>Achaetomium</taxon>
    </lineage>
</organism>
<proteinExistence type="predicted"/>
<evidence type="ECO:0000313" key="3">
    <source>
        <dbReference type="Proteomes" id="UP001303760"/>
    </source>
</evidence>
<sequence>MLRRISSSTSMLLTFIAVTLVGPPMTHAAMAFRSIDVGSFALDPGTTFSNQAAALQAVEATGAVTVLDANQVLATSGRTGSAGLCHATGLSSSLKPGGFCWDHADDVSNSYTAAGGWTPQGITGSYDAQPNGLWDNVATRHTAYMASWHFDRLDSTGKLIRNEFARVTMVNANNNAISYNHLLLVQPYINGSGAANFRAMPGTHADGMVWYGNTLFVANGRFLQVYSLKHIWKVNSNQEMVGISGSTSSARWSNYALPLIGQYRTTTSDGTACTAAAGRMPCLNSLSLDRTGQDGLVSAEYYGAAGGRVVRWPLDYQSMLPATTNPDAHGAGVTHPTLGYVSPVWHMQGAATNGTHWYLVGDCPSGVGGGSGDSINYSCIHRALPDNSPHVYTTSPVLSQNIGYSPATKRLWGINERINSARGIRVVFSIDG</sequence>
<name>A0AAN7H632_9PEZI</name>
<reference evidence="2" key="1">
    <citation type="journal article" date="2023" name="Mol. Phylogenet. Evol.">
        <title>Genome-scale phylogeny and comparative genomics of the fungal order Sordariales.</title>
        <authorList>
            <person name="Hensen N."/>
            <person name="Bonometti L."/>
            <person name="Westerberg I."/>
            <person name="Brannstrom I.O."/>
            <person name="Guillou S."/>
            <person name="Cros-Aarteil S."/>
            <person name="Calhoun S."/>
            <person name="Haridas S."/>
            <person name="Kuo A."/>
            <person name="Mondo S."/>
            <person name="Pangilinan J."/>
            <person name="Riley R."/>
            <person name="LaButti K."/>
            <person name="Andreopoulos B."/>
            <person name="Lipzen A."/>
            <person name="Chen C."/>
            <person name="Yan M."/>
            <person name="Daum C."/>
            <person name="Ng V."/>
            <person name="Clum A."/>
            <person name="Steindorff A."/>
            <person name="Ohm R.A."/>
            <person name="Martin F."/>
            <person name="Silar P."/>
            <person name="Natvig D.O."/>
            <person name="Lalanne C."/>
            <person name="Gautier V."/>
            <person name="Ament-Velasquez S.L."/>
            <person name="Kruys A."/>
            <person name="Hutchinson M.I."/>
            <person name="Powell A.J."/>
            <person name="Barry K."/>
            <person name="Miller A.N."/>
            <person name="Grigoriev I.V."/>
            <person name="Debuchy R."/>
            <person name="Gladieux P."/>
            <person name="Hiltunen Thoren M."/>
            <person name="Johannesson H."/>
        </authorList>
    </citation>
    <scope>NUCLEOTIDE SEQUENCE</scope>
    <source>
        <strain evidence="2">CBS 532.94</strain>
    </source>
</reference>
<protein>
    <recommendedName>
        <fullName evidence="4">Secreted protein</fullName>
    </recommendedName>
</protein>
<dbReference type="EMBL" id="MU860737">
    <property type="protein sequence ID" value="KAK4232968.1"/>
    <property type="molecule type" value="Genomic_DNA"/>
</dbReference>
<keyword evidence="1" id="KW-0732">Signal</keyword>
<gene>
    <name evidence="2" type="ORF">C8A03DRAFT_19858</name>
</gene>
<dbReference type="AlphaFoldDB" id="A0AAN7H632"/>
<evidence type="ECO:0008006" key="4">
    <source>
        <dbReference type="Google" id="ProtNLM"/>
    </source>
</evidence>
<reference evidence="2" key="2">
    <citation type="submission" date="2023-05" db="EMBL/GenBank/DDBJ databases">
        <authorList>
            <consortium name="Lawrence Berkeley National Laboratory"/>
            <person name="Steindorff A."/>
            <person name="Hensen N."/>
            <person name="Bonometti L."/>
            <person name="Westerberg I."/>
            <person name="Brannstrom I.O."/>
            <person name="Guillou S."/>
            <person name="Cros-Aarteil S."/>
            <person name="Calhoun S."/>
            <person name="Haridas S."/>
            <person name="Kuo A."/>
            <person name="Mondo S."/>
            <person name="Pangilinan J."/>
            <person name="Riley R."/>
            <person name="Labutti K."/>
            <person name="Andreopoulos B."/>
            <person name="Lipzen A."/>
            <person name="Chen C."/>
            <person name="Yanf M."/>
            <person name="Daum C."/>
            <person name="Ng V."/>
            <person name="Clum A."/>
            <person name="Ohm R."/>
            <person name="Martin F."/>
            <person name="Silar P."/>
            <person name="Natvig D."/>
            <person name="Lalanne C."/>
            <person name="Gautier V."/>
            <person name="Ament-Velasquez S.L."/>
            <person name="Kruys A."/>
            <person name="Hutchinson M.I."/>
            <person name="Powell A.J."/>
            <person name="Barry K."/>
            <person name="Miller A.N."/>
            <person name="Grigoriev I.V."/>
            <person name="Debuchy R."/>
            <person name="Gladieux P."/>
            <person name="Thoren M.H."/>
            <person name="Johannesson H."/>
        </authorList>
    </citation>
    <scope>NUCLEOTIDE SEQUENCE</scope>
    <source>
        <strain evidence="2">CBS 532.94</strain>
    </source>
</reference>
<comment type="caution">
    <text evidence="2">The sequence shown here is derived from an EMBL/GenBank/DDBJ whole genome shotgun (WGS) entry which is preliminary data.</text>
</comment>